<name>A0ABY3SQM0_9BACL</name>
<dbReference type="Pfam" id="PF01526">
    <property type="entry name" value="DDE_Tnp_Tn3"/>
    <property type="match status" value="1"/>
</dbReference>
<evidence type="ECO:0000256" key="2">
    <source>
        <dbReference type="ARBA" id="ARBA00022578"/>
    </source>
</evidence>
<dbReference type="RefSeq" id="WP_235122105.1">
    <property type="nucleotide sequence ID" value="NZ_CP090978.1"/>
</dbReference>
<comment type="similarity">
    <text evidence="1">Belongs to the transposase 7 family.</text>
</comment>
<dbReference type="Proteomes" id="UP001649230">
    <property type="component" value="Chromosome"/>
</dbReference>
<evidence type="ECO:0000259" key="6">
    <source>
        <dbReference type="Pfam" id="PF13700"/>
    </source>
</evidence>
<evidence type="ECO:0000256" key="3">
    <source>
        <dbReference type="ARBA" id="ARBA00023125"/>
    </source>
</evidence>
<sequence length="994" mass="116489">MKRNWELDELIEHFTLLPNELYLIENKFGETRLGFAALLKFFQYEARFPAQKYDIPKTVLAYIAKQLQLEPQLYSKYDWEGRTIKRHRVQIRDFFGFREATVKDADDMAEWLCEHVLYHDHDAKHIEAYVYNRFRELQIEPPTIDRIERLIRSAIRSYEERFFESIYQKLSSVTLKQLDDLIDSLEDIKEDDAEFSLDAPPINGQITFNDLKSDSGRASVKTIFREFNKLRTIRNIELPDHLFRDIPLKVIKKYRQRTATEDLRELRRHPAPIRYTLLSAFFWLRSEEITDSLVELLIQIIHQIWVRAENKVDKEILNDLRRVGNKYGILFNLARTAIDNPDGVIKDVLYPVVSEQTLKDLVKEFKHTGPAYREKIHTVIRNSYSTHYRRMVPELLNILNFRSNNEVHRPVIRALELIKKYANTGLHYFSLTDDIPIDGVIRSGYKEIIVEKDDKGQDRINRINYEISALQALRDKLRCKEIWVEGSYRYRNPDEDLPQDFEERREENYKALNQPLDAGSFINNIKQELIQGLEKLNSGMPRNEKVNITTKKNGWIGLSPLEPQPEPLNLTKIKSELTRRWPMTNLMDILKEADLRIQFSGQFKTAGVRETIDRYTLQKRLILCLYGLGTNMGLKRISSGDHGETYKDLLYVRRKFINKDNLRNATSEVVNAIFRSKMHNIWGEGTTSCASDSKKFGAWDQNLMTEWHIRYRGRGVMIYWHVEKNSTCIYSQLKSCSSSEVSAMMEGLLRHCTDMKLEKNYVDTHGQSEVAFAFCHLLGFQLMPRLKSIGSQKLYRPEPGMTDAYPNLQPVLTRPINWELIRQQYDQMVKYATALRLGIAETEAIMKRFSRNNQVKHPTYLALQELGKAIKTIFLCEYLNSEEIRREIHEGLNVVENWNSANSFIFCGKGGEIATNRLEDQEMAVLSLHLLQNCLVYINTLMLQNVLSDKKWFNLMAPEDFRAITPLIYTHVNPYGNFNLNMNERLQLEGELLA</sequence>
<dbReference type="Pfam" id="PF13700">
    <property type="entry name" value="DUF4158"/>
    <property type="match status" value="1"/>
</dbReference>
<keyword evidence="2" id="KW-0815">Transposition</keyword>
<evidence type="ECO:0000259" key="5">
    <source>
        <dbReference type="Pfam" id="PF01526"/>
    </source>
</evidence>
<proteinExistence type="inferred from homology"/>
<gene>
    <name evidence="7" type="ORF">L0M14_10845</name>
</gene>
<accession>A0ABY3SQM0</accession>
<keyword evidence="8" id="KW-1185">Reference proteome</keyword>
<protein>
    <submittedName>
        <fullName evidence="7">Tn3 family transposase</fullName>
    </submittedName>
</protein>
<organism evidence="7 8">
    <name type="scientific">Paenibacillus hexagrammi</name>
    <dbReference type="NCBI Taxonomy" id="2908839"/>
    <lineage>
        <taxon>Bacteria</taxon>
        <taxon>Bacillati</taxon>
        <taxon>Bacillota</taxon>
        <taxon>Bacilli</taxon>
        <taxon>Bacillales</taxon>
        <taxon>Paenibacillaceae</taxon>
        <taxon>Paenibacillus</taxon>
    </lineage>
</organism>
<evidence type="ECO:0000256" key="4">
    <source>
        <dbReference type="ARBA" id="ARBA00023172"/>
    </source>
</evidence>
<reference evidence="7 8" key="1">
    <citation type="journal article" date="2024" name="Int. J. Syst. Evol. Microbiol.">
        <title>Paenibacillus hexagrammi sp. nov., a novel bacterium isolated from the gut content of Hexagrammos agrammus.</title>
        <authorList>
            <person name="Jung H.K."/>
            <person name="Kim D.G."/>
            <person name="Zin H."/>
            <person name="Park J."/>
            <person name="Jung H."/>
            <person name="Kim Y.O."/>
            <person name="Kong H.J."/>
            <person name="Kim J.W."/>
            <person name="Kim Y.S."/>
        </authorList>
    </citation>
    <scope>NUCLEOTIDE SEQUENCE [LARGE SCALE GENOMIC DNA]</scope>
    <source>
        <strain evidence="7 8">YPD9-1</strain>
    </source>
</reference>
<feature type="domain" description="Tn3 transposase DDE" evidence="5">
    <location>
        <begin position="588"/>
        <end position="978"/>
    </location>
</feature>
<keyword evidence="4" id="KW-0233">DNA recombination</keyword>
<dbReference type="EMBL" id="CP090978">
    <property type="protein sequence ID" value="UJF35544.1"/>
    <property type="molecule type" value="Genomic_DNA"/>
</dbReference>
<evidence type="ECO:0000256" key="1">
    <source>
        <dbReference type="ARBA" id="ARBA00009402"/>
    </source>
</evidence>
<evidence type="ECO:0000313" key="8">
    <source>
        <dbReference type="Proteomes" id="UP001649230"/>
    </source>
</evidence>
<dbReference type="InterPro" id="IPR047653">
    <property type="entry name" value="Tn3-like_transpos"/>
</dbReference>
<dbReference type="InterPro" id="IPR025296">
    <property type="entry name" value="DUF4158"/>
</dbReference>
<evidence type="ECO:0000313" key="7">
    <source>
        <dbReference type="EMBL" id="UJF35544.1"/>
    </source>
</evidence>
<dbReference type="NCBIfam" id="NF033527">
    <property type="entry name" value="transpos_Tn3"/>
    <property type="match status" value="1"/>
</dbReference>
<keyword evidence="3" id="KW-0238">DNA-binding</keyword>
<dbReference type="InterPro" id="IPR002513">
    <property type="entry name" value="Tn3_Tnp_DDE_dom"/>
</dbReference>
<feature type="domain" description="DUF4158" evidence="6">
    <location>
        <begin position="7"/>
        <end position="154"/>
    </location>
</feature>